<organism evidence="2">
    <name type="scientific">Candidatus Nitricoxidivorans perseverans</name>
    <dbReference type="NCBI Taxonomy" id="2975601"/>
    <lineage>
        <taxon>Bacteria</taxon>
        <taxon>Pseudomonadati</taxon>
        <taxon>Pseudomonadota</taxon>
        <taxon>Betaproteobacteria</taxon>
        <taxon>Nitrosomonadales</taxon>
        <taxon>Sterolibacteriaceae</taxon>
        <taxon>Candidatus Nitricoxidivorans</taxon>
    </lineage>
</organism>
<dbReference type="SUPFAM" id="SSF56112">
    <property type="entry name" value="Protein kinase-like (PK-like)"/>
    <property type="match status" value="1"/>
</dbReference>
<dbReference type="KEGG" id="npv:OHM77_09200"/>
<gene>
    <name evidence="2" type="ORF">OHM77_09200</name>
</gene>
<protein>
    <submittedName>
        <fullName evidence="2">AAA family ATPase</fullName>
    </submittedName>
</protein>
<evidence type="ECO:0000259" key="1">
    <source>
        <dbReference type="Pfam" id="PF01636"/>
    </source>
</evidence>
<dbReference type="AlphaFoldDB" id="A0AA49FJK1"/>
<dbReference type="Pfam" id="PF13671">
    <property type="entry name" value="AAA_33"/>
    <property type="match status" value="1"/>
</dbReference>
<dbReference type="Gene3D" id="3.90.1200.10">
    <property type="match status" value="1"/>
</dbReference>
<proteinExistence type="predicted"/>
<dbReference type="PANTHER" id="PTHR43883:SF1">
    <property type="entry name" value="GLUCONOKINASE"/>
    <property type="match status" value="1"/>
</dbReference>
<dbReference type="Gene3D" id="3.40.50.300">
    <property type="entry name" value="P-loop containing nucleotide triphosphate hydrolases"/>
    <property type="match status" value="1"/>
</dbReference>
<accession>A0AA49FJK1</accession>
<name>A0AA49FJK1_9PROT</name>
<dbReference type="InterPro" id="IPR052732">
    <property type="entry name" value="Cell-binding_unc_protein"/>
</dbReference>
<dbReference type="Pfam" id="PF01636">
    <property type="entry name" value="APH"/>
    <property type="match status" value="1"/>
</dbReference>
<dbReference type="InterPro" id="IPR011009">
    <property type="entry name" value="Kinase-like_dom_sf"/>
</dbReference>
<dbReference type="EMBL" id="CP107246">
    <property type="protein sequence ID" value="WIM04877.1"/>
    <property type="molecule type" value="Genomic_DNA"/>
</dbReference>
<feature type="domain" description="Aminoglycoside phosphotransferase" evidence="1">
    <location>
        <begin position="101"/>
        <end position="234"/>
    </location>
</feature>
<dbReference type="PANTHER" id="PTHR43883">
    <property type="entry name" value="SLR0207 PROTEIN"/>
    <property type="match status" value="1"/>
</dbReference>
<dbReference type="Proteomes" id="UP001234916">
    <property type="component" value="Chromosome"/>
</dbReference>
<dbReference type="InterPro" id="IPR002575">
    <property type="entry name" value="Aminoglycoside_PTrfase"/>
</dbReference>
<dbReference type="SUPFAM" id="SSF52540">
    <property type="entry name" value="P-loop containing nucleoside triphosphate hydrolases"/>
    <property type="match status" value="1"/>
</dbReference>
<sequence>MPDPLSPFLRMPYDDIVETHISWVVLAGDFAWKFKKPVTLPFLDYGTVEKRRACCEAEVRLNRRYAPGLYIGVENFDGEPAVKMRRFPDAMRLDRVCARNELTPAHLSGLARTLVDFHEAAAVAPPGSRFGEPAQVLAPALENFEELERLLPSMRERLLRLGNWTRTEAERLRETFAARRAAGRVRECHGDLHLGNLVLLDGKVTPFDCIEFNEDFRWIDVASEVAFAWLDLLDHGRPGLACWLLNEWLAGSGDFGALSVLRFYAAYRALVRAKVAAIQGRKDEAAEYLSMAERIAVPPALTLTITHGLSGCGKTTASTARLLADPEGAIVRLRSDVERKRLFGLPPDADSRSEIEGGIYAPGATERTYARLLELSEAALSAGWPVIADAAFLRRAERDDFRRLAARLAVPFAILAPSAPVEELRRRILARQGTGDASEATLAVLEKQFGWIEPLAEEERPYRLAA</sequence>
<reference evidence="2" key="1">
    <citation type="journal article" date="2023" name="Nat. Microbiol.">
        <title>Enrichment and characterization of a nitric oxide-reducing microbial community in a continuous bioreactor.</title>
        <authorList>
            <person name="Garrido-Amador P."/>
            <person name="Stortenbeker N."/>
            <person name="Wessels H.J.C.T."/>
            <person name="Speth D.R."/>
            <person name="Garcia-Heredia I."/>
            <person name="Kartal B."/>
        </authorList>
    </citation>
    <scope>NUCLEOTIDE SEQUENCE</scope>
    <source>
        <strain evidence="2">MAG1</strain>
    </source>
</reference>
<dbReference type="InterPro" id="IPR027417">
    <property type="entry name" value="P-loop_NTPase"/>
</dbReference>
<evidence type="ECO:0000313" key="2">
    <source>
        <dbReference type="EMBL" id="WIM04877.1"/>
    </source>
</evidence>